<dbReference type="Proteomes" id="UP000738349">
    <property type="component" value="Unassembled WGS sequence"/>
</dbReference>
<comment type="caution">
    <text evidence="1">The sequence shown here is derived from an EMBL/GenBank/DDBJ whole genome shotgun (WGS) entry which is preliminary data.</text>
</comment>
<organism evidence="1 2">
    <name type="scientific">Dactylonectria macrodidyma</name>
    <dbReference type="NCBI Taxonomy" id="307937"/>
    <lineage>
        <taxon>Eukaryota</taxon>
        <taxon>Fungi</taxon>
        <taxon>Dikarya</taxon>
        <taxon>Ascomycota</taxon>
        <taxon>Pezizomycotina</taxon>
        <taxon>Sordariomycetes</taxon>
        <taxon>Hypocreomycetidae</taxon>
        <taxon>Hypocreales</taxon>
        <taxon>Nectriaceae</taxon>
        <taxon>Dactylonectria</taxon>
    </lineage>
</organism>
<gene>
    <name evidence="1" type="ORF">EDB81DRAFT_946466</name>
</gene>
<dbReference type="OrthoDB" id="10637215at2759"/>
<proteinExistence type="predicted"/>
<dbReference type="AlphaFoldDB" id="A0A9P9J4W8"/>
<sequence length="205" mass="22744">MSAAPAPAPAPAPSAADAPTPAVLPAAERAHLLAMGVSVPDESPDQPLPETLAARARALTIPVLEPMTEDLYRSKRKDLMGVGNTRLALAFEVQRRRHKMMQELHNAAQRGYMTQVARDTGHQPPFGWRAHRTWLARQLARRAMSVERMEERAQGAEEAARLAFEQAKEHAALLGNATWRYGYRTLVSRRRHEALADASRWDCLG</sequence>
<evidence type="ECO:0000313" key="2">
    <source>
        <dbReference type="Proteomes" id="UP000738349"/>
    </source>
</evidence>
<protein>
    <submittedName>
        <fullName evidence="1">Uncharacterized protein</fullName>
    </submittedName>
</protein>
<name>A0A9P9J4W8_9HYPO</name>
<keyword evidence="2" id="KW-1185">Reference proteome</keyword>
<reference evidence="1" key="1">
    <citation type="journal article" date="2021" name="Nat. Commun.">
        <title>Genetic determinants of endophytism in the Arabidopsis root mycobiome.</title>
        <authorList>
            <person name="Mesny F."/>
            <person name="Miyauchi S."/>
            <person name="Thiergart T."/>
            <person name="Pickel B."/>
            <person name="Atanasova L."/>
            <person name="Karlsson M."/>
            <person name="Huettel B."/>
            <person name="Barry K.W."/>
            <person name="Haridas S."/>
            <person name="Chen C."/>
            <person name="Bauer D."/>
            <person name="Andreopoulos W."/>
            <person name="Pangilinan J."/>
            <person name="LaButti K."/>
            <person name="Riley R."/>
            <person name="Lipzen A."/>
            <person name="Clum A."/>
            <person name="Drula E."/>
            <person name="Henrissat B."/>
            <person name="Kohler A."/>
            <person name="Grigoriev I.V."/>
            <person name="Martin F.M."/>
            <person name="Hacquard S."/>
        </authorList>
    </citation>
    <scope>NUCLEOTIDE SEQUENCE</scope>
    <source>
        <strain evidence="1">MPI-CAGE-AT-0147</strain>
    </source>
</reference>
<dbReference type="EMBL" id="JAGMUV010000007">
    <property type="protein sequence ID" value="KAH7148233.1"/>
    <property type="molecule type" value="Genomic_DNA"/>
</dbReference>
<evidence type="ECO:0000313" key="1">
    <source>
        <dbReference type="EMBL" id="KAH7148233.1"/>
    </source>
</evidence>
<accession>A0A9P9J4W8</accession>